<keyword evidence="3" id="KW-1185">Reference proteome</keyword>
<evidence type="ECO:0000313" key="2">
    <source>
        <dbReference type="EMBL" id="CAH2224516.1"/>
    </source>
</evidence>
<name>A0AAD1R6K4_PELCU</name>
<gene>
    <name evidence="2" type="ORF">PECUL_23A050290</name>
</gene>
<accession>A0AAD1R6K4</accession>
<dbReference type="Proteomes" id="UP001295444">
    <property type="component" value="Chromosome 01"/>
</dbReference>
<organism evidence="2 3">
    <name type="scientific">Pelobates cultripes</name>
    <name type="common">Western spadefoot toad</name>
    <dbReference type="NCBI Taxonomy" id="61616"/>
    <lineage>
        <taxon>Eukaryota</taxon>
        <taxon>Metazoa</taxon>
        <taxon>Chordata</taxon>
        <taxon>Craniata</taxon>
        <taxon>Vertebrata</taxon>
        <taxon>Euteleostomi</taxon>
        <taxon>Amphibia</taxon>
        <taxon>Batrachia</taxon>
        <taxon>Anura</taxon>
        <taxon>Pelobatoidea</taxon>
        <taxon>Pelobatidae</taxon>
        <taxon>Pelobates</taxon>
    </lineage>
</organism>
<feature type="compositionally biased region" description="Basic residues" evidence="1">
    <location>
        <begin position="44"/>
        <end position="57"/>
    </location>
</feature>
<proteinExistence type="predicted"/>
<evidence type="ECO:0000256" key="1">
    <source>
        <dbReference type="SAM" id="MobiDB-lite"/>
    </source>
</evidence>
<sequence length="122" mass="13683">MWRHTKSNHSQGLAIRTPLETYLPAQALANPGGRRRAQSPGVARIKRQCRQRKKAVYKRSMQNGTHKLGGRPPNQTAIRNGRLNAPHSLTYHQGTHLLGLASQSWLLSSTRWDFDLPLKGIG</sequence>
<dbReference type="AlphaFoldDB" id="A0AAD1R6K4"/>
<protein>
    <submittedName>
        <fullName evidence="2">Uncharacterized protein</fullName>
    </submittedName>
</protein>
<reference evidence="2" key="1">
    <citation type="submission" date="2022-03" db="EMBL/GenBank/DDBJ databases">
        <authorList>
            <person name="Alioto T."/>
            <person name="Alioto T."/>
            <person name="Gomez Garrido J."/>
        </authorList>
    </citation>
    <scope>NUCLEOTIDE SEQUENCE</scope>
</reference>
<feature type="region of interest" description="Disordered" evidence="1">
    <location>
        <begin position="28"/>
        <end position="81"/>
    </location>
</feature>
<evidence type="ECO:0000313" key="3">
    <source>
        <dbReference type="Proteomes" id="UP001295444"/>
    </source>
</evidence>
<dbReference type="EMBL" id="OW240912">
    <property type="protein sequence ID" value="CAH2224516.1"/>
    <property type="molecule type" value="Genomic_DNA"/>
</dbReference>